<comment type="subcellular location">
    <subcellularLocation>
        <location evidence="1">Cell membrane</location>
        <topology evidence="1">Multi-pass membrane protein</topology>
    </subcellularLocation>
</comment>
<dbReference type="Pfam" id="PF02417">
    <property type="entry name" value="Chromate_transp"/>
    <property type="match status" value="1"/>
</dbReference>
<keyword evidence="6 7" id="KW-0472">Membrane</keyword>
<dbReference type="PANTHER" id="PTHR43663">
    <property type="entry name" value="CHROMATE TRANSPORT PROTEIN-RELATED"/>
    <property type="match status" value="1"/>
</dbReference>
<keyword evidence="5 7" id="KW-1133">Transmembrane helix</keyword>
<protein>
    <submittedName>
        <fullName evidence="8">Chromate transporter</fullName>
    </submittedName>
</protein>
<feature type="transmembrane region" description="Helical" evidence="7">
    <location>
        <begin position="151"/>
        <end position="171"/>
    </location>
</feature>
<dbReference type="Proteomes" id="UP000249065">
    <property type="component" value="Unassembled WGS sequence"/>
</dbReference>
<evidence type="ECO:0000256" key="7">
    <source>
        <dbReference type="SAM" id="Phobius"/>
    </source>
</evidence>
<evidence type="ECO:0000256" key="4">
    <source>
        <dbReference type="ARBA" id="ARBA00022692"/>
    </source>
</evidence>
<dbReference type="EMBL" id="QLIX01000002">
    <property type="protein sequence ID" value="RAI60333.1"/>
    <property type="molecule type" value="Genomic_DNA"/>
</dbReference>
<dbReference type="RefSeq" id="WP_111468519.1">
    <property type="nucleotide sequence ID" value="NZ_QLIX01000002.1"/>
</dbReference>
<accession>A0A327ME40</accession>
<organism evidence="8 9">
    <name type="scientific">Roseicella frigidaeris</name>
    <dbReference type="NCBI Taxonomy" id="2230885"/>
    <lineage>
        <taxon>Bacteria</taxon>
        <taxon>Pseudomonadati</taxon>
        <taxon>Pseudomonadota</taxon>
        <taxon>Alphaproteobacteria</taxon>
        <taxon>Acetobacterales</taxon>
        <taxon>Roseomonadaceae</taxon>
        <taxon>Roseicella</taxon>
    </lineage>
</organism>
<dbReference type="InterPro" id="IPR003370">
    <property type="entry name" value="Chromate_transpt"/>
</dbReference>
<dbReference type="GO" id="GO:0005886">
    <property type="term" value="C:plasma membrane"/>
    <property type="evidence" value="ECO:0007669"/>
    <property type="project" value="UniProtKB-SubCell"/>
</dbReference>
<dbReference type="GO" id="GO:0015109">
    <property type="term" value="F:chromate transmembrane transporter activity"/>
    <property type="evidence" value="ECO:0007669"/>
    <property type="project" value="InterPro"/>
</dbReference>
<evidence type="ECO:0000256" key="6">
    <source>
        <dbReference type="ARBA" id="ARBA00023136"/>
    </source>
</evidence>
<dbReference type="PANTHER" id="PTHR43663:SF1">
    <property type="entry name" value="CHROMATE TRANSPORTER"/>
    <property type="match status" value="1"/>
</dbReference>
<evidence type="ECO:0000256" key="2">
    <source>
        <dbReference type="ARBA" id="ARBA00005262"/>
    </source>
</evidence>
<keyword evidence="3" id="KW-1003">Cell membrane</keyword>
<evidence type="ECO:0000256" key="1">
    <source>
        <dbReference type="ARBA" id="ARBA00004651"/>
    </source>
</evidence>
<evidence type="ECO:0000256" key="5">
    <source>
        <dbReference type="ARBA" id="ARBA00022989"/>
    </source>
</evidence>
<comment type="caution">
    <text evidence="8">The sequence shown here is derived from an EMBL/GenBank/DDBJ whole genome shotgun (WGS) entry which is preliminary data.</text>
</comment>
<evidence type="ECO:0000313" key="9">
    <source>
        <dbReference type="Proteomes" id="UP000249065"/>
    </source>
</evidence>
<evidence type="ECO:0000256" key="3">
    <source>
        <dbReference type="ARBA" id="ARBA00022475"/>
    </source>
</evidence>
<name>A0A327ME40_9PROT</name>
<comment type="similarity">
    <text evidence="2">Belongs to the chromate ion transporter (CHR) (TC 2.A.51) family.</text>
</comment>
<sequence length="181" mass="18783">MPERLLALLLVFAPLSLVSLGGGPSIFAEMQRQAVEVHRWMPAGMFTDLFAISRAAPGPGSLIGALVGWQAAGFAGALVAALALYLPSSLLLLGIGHWWHRRGDGPARRVVERGLAPLAVGLIFAGVLTLLRADGAGWLELVTLGLSTLALLRGVSPYWVLLVVGLAYATLQQAGAIGSGG</sequence>
<evidence type="ECO:0000313" key="8">
    <source>
        <dbReference type="EMBL" id="RAI60333.1"/>
    </source>
</evidence>
<proteinExistence type="inferred from homology"/>
<dbReference type="OrthoDB" id="556585at2"/>
<dbReference type="AlphaFoldDB" id="A0A327ME40"/>
<dbReference type="InterPro" id="IPR052518">
    <property type="entry name" value="CHR_Transporter"/>
</dbReference>
<keyword evidence="9" id="KW-1185">Reference proteome</keyword>
<gene>
    <name evidence="8" type="ORF">DOO78_04485</name>
</gene>
<feature type="transmembrane region" description="Helical" evidence="7">
    <location>
        <begin position="114"/>
        <end position="131"/>
    </location>
</feature>
<reference evidence="9" key="1">
    <citation type="submission" date="2018-06" db="EMBL/GenBank/DDBJ databases">
        <authorList>
            <person name="Khan S.A."/>
        </authorList>
    </citation>
    <scope>NUCLEOTIDE SEQUENCE [LARGE SCALE GENOMIC DNA]</scope>
    <source>
        <strain evidence="9">DB-1506</strain>
    </source>
</reference>
<feature type="transmembrane region" description="Helical" evidence="7">
    <location>
        <begin position="71"/>
        <end position="93"/>
    </location>
</feature>
<keyword evidence="4 7" id="KW-0812">Transmembrane</keyword>